<feature type="signal peptide" evidence="3">
    <location>
        <begin position="1"/>
        <end position="35"/>
    </location>
</feature>
<keyword evidence="2" id="KW-1133">Transmembrane helix</keyword>
<dbReference type="Proteomes" id="UP000831786">
    <property type="component" value="Chromosome"/>
</dbReference>
<proteinExistence type="predicted"/>
<sequence>MGIFARARSRVLPLALAGGLLAAAGAVAVAPPAQASGWYVLNVDGLRSALADCSVVPNVVTLAVDISAAGEEIATSCTTQLRLNAFDLDLRNIRIAPGTELEIVDGAPPGGDPGTLTVDASSASYVSGIRTTDAALVVSSGRVVASGGVNASAIGGDLAEAAGSLTVRGGTVQATAYPGGGYGTAIGGGYLGGSGGDVTVSGGVLTATNATAYGTTIGGGGAGSAGDGGDGGEVVVTGGTLIATADGFGSTAIGGGDGGIGANDRGGRGGSLTIGADGTVIASSPRTAFGEGGSSGPATPGRFGSIAVDGALRLPSGALQVAETVDPGAEIRVGATGAILGGEDDPTVGAAITGTGQIQNDGVIALSPDPSLVLGNNRLLDFATGDPEIRVFAPTMSEGYRALPAPPTGTAWNTAADGSGAWFTESSDASGSGTTELHAVAPAALVASSDPGELTATAGTPYTYPVTALGPDGAALDPQPAIDFTSPDCALPADGVFTAAGSCTIAATASVHGVPLETSFEVDVVAGAPAALALSAPATTVAEGGSLTFSVAGEDAYGNPVDTAGAALSSSVASDVVDGLTVTFPTASPHDITATLGDAVSDPLRIEVVPAPDPSSDAGADADPGSDAGASAGAASSGSSTASGSGTSAGAGTASGSGTTSSPGSLPMTGAGAFLPIAGAAVLILAAVTAFAAAARVRRR</sequence>
<keyword evidence="5" id="KW-1185">Reference proteome</keyword>
<reference evidence="4 5" key="1">
    <citation type="submission" date="2022-04" db="EMBL/GenBank/DDBJ databases">
        <title>Leucobacter sp. isolated from rhizosphere of garlic.</title>
        <authorList>
            <person name="Won M."/>
            <person name="Lee C.-M."/>
            <person name="Woen H.-Y."/>
            <person name="Kwon S.-W."/>
        </authorList>
    </citation>
    <scope>NUCLEOTIDE SEQUENCE [LARGE SCALE GENOMIC DNA]</scope>
    <source>
        <strain evidence="4 5">H21R-40</strain>
    </source>
</reference>
<keyword evidence="2" id="KW-0472">Membrane</keyword>
<feature type="region of interest" description="Disordered" evidence="1">
    <location>
        <begin position="607"/>
        <end position="663"/>
    </location>
</feature>
<keyword evidence="2" id="KW-0812">Transmembrane</keyword>
<feature type="chain" id="PRO_5045661003" evidence="3">
    <location>
        <begin position="36"/>
        <end position="700"/>
    </location>
</feature>
<protein>
    <submittedName>
        <fullName evidence="4">Uncharacterized protein</fullName>
    </submittedName>
</protein>
<evidence type="ECO:0000313" key="5">
    <source>
        <dbReference type="Proteomes" id="UP000831786"/>
    </source>
</evidence>
<evidence type="ECO:0000256" key="3">
    <source>
        <dbReference type="SAM" id="SignalP"/>
    </source>
</evidence>
<feature type="compositionally biased region" description="Low complexity" evidence="1">
    <location>
        <begin position="614"/>
        <end position="646"/>
    </location>
</feature>
<gene>
    <name evidence="4" type="ORF">MUN78_04335</name>
</gene>
<evidence type="ECO:0000256" key="2">
    <source>
        <dbReference type="SAM" id="Phobius"/>
    </source>
</evidence>
<feature type="transmembrane region" description="Helical" evidence="2">
    <location>
        <begin position="673"/>
        <end position="695"/>
    </location>
</feature>
<accession>A0ABY4FPF0</accession>
<dbReference type="RefSeq" id="WP_244729032.1">
    <property type="nucleotide sequence ID" value="NZ_CP095045.1"/>
</dbReference>
<evidence type="ECO:0000256" key="1">
    <source>
        <dbReference type="SAM" id="MobiDB-lite"/>
    </source>
</evidence>
<name>A0ABY4FPF0_9MICO</name>
<evidence type="ECO:0000313" key="4">
    <source>
        <dbReference type="EMBL" id="UOQ58079.1"/>
    </source>
</evidence>
<dbReference type="EMBL" id="CP095045">
    <property type="protein sequence ID" value="UOQ58079.1"/>
    <property type="molecule type" value="Genomic_DNA"/>
</dbReference>
<organism evidence="4 5">
    <name type="scientific">Leucobacter allii</name>
    <dbReference type="NCBI Taxonomy" id="2932247"/>
    <lineage>
        <taxon>Bacteria</taxon>
        <taxon>Bacillati</taxon>
        <taxon>Actinomycetota</taxon>
        <taxon>Actinomycetes</taxon>
        <taxon>Micrococcales</taxon>
        <taxon>Microbacteriaceae</taxon>
        <taxon>Leucobacter</taxon>
    </lineage>
</organism>
<keyword evidence="3" id="KW-0732">Signal</keyword>